<dbReference type="AlphaFoldDB" id="A0A4U6QEH4"/>
<comment type="caution">
    <text evidence="2">The sequence shown here is derived from an EMBL/GenBank/DDBJ whole genome shotgun (WGS) entry which is preliminary data.</text>
</comment>
<protein>
    <recommendedName>
        <fullName evidence="4">VWFA domain-containing protein</fullName>
    </recommendedName>
</protein>
<dbReference type="OrthoDB" id="9836100at2"/>
<evidence type="ECO:0008006" key="4">
    <source>
        <dbReference type="Google" id="ProtNLM"/>
    </source>
</evidence>
<reference evidence="2 3" key="1">
    <citation type="submission" date="2019-05" db="EMBL/GenBank/DDBJ databases">
        <title>Nakamurella sp. N5BH11, whole genome shotgun sequence.</title>
        <authorList>
            <person name="Tuo L."/>
        </authorList>
    </citation>
    <scope>NUCLEOTIDE SEQUENCE [LARGE SCALE GENOMIC DNA]</scope>
    <source>
        <strain evidence="2 3">N5BH11</strain>
    </source>
</reference>
<proteinExistence type="predicted"/>
<feature type="compositionally biased region" description="Basic and acidic residues" evidence="1">
    <location>
        <begin position="576"/>
        <end position="587"/>
    </location>
</feature>
<gene>
    <name evidence="2" type="ORF">FDO65_12410</name>
</gene>
<evidence type="ECO:0000313" key="2">
    <source>
        <dbReference type="EMBL" id="TKV58369.1"/>
    </source>
</evidence>
<keyword evidence="3" id="KW-1185">Reference proteome</keyword>
<name>A0A4U6QEH4_9ACTN</name>
<accession>A0A4U6QEH4</accession>
<sequence>MRASSDHLSARAAEAVATGDAEAIVTLVRDGVSVLPHRIPGAAETDRRWGPAAVLRCGAGTPRDRMELLATLLTAAGAEATVVGARRPEGLTAEVLRRCRRPPFSPDTTLLQRAGAAAGTVSVAPTSEPDSPAVDTVDAEVDRLTEHLLAALPPDAAAALDLPPDPLPDRLPLVRYVTPAATHFAFAVGDLEPTTASPVDLAELDRIEPGDRVTVTVHARSNPPPGSRTPTTELVELVSGSWPLEQLLGRPLSLSFDAMADPDTVLSAGLGAIPVRMPVLRPQAGMPDAPSGSLPAVPAGAPAFGTPITLWGDLAEPAAATGGDPRVVGPAGTVSGLAPDALAAARARVAAATLRVDASAFPRLDLELQVTDAAGGSVDGLDAASFTVTEDGRDLPITLLANGPDVRRPRVLLLVDGSVSVGSNFASPEAQGAFGRTLSEALVAAAVRTPFDLQVVSLGGEPSTAGWAPPDPAAIEPALTTPSTSAIWSSLATAGEAGGASAVVLLSDNLSDEDEATVAAAQRRMTARPSPVISVALGSEGADATARIVQLTGGLALDPGTADFSGRLADAIDTRADDRPDHHDLSPGDHGGCSGPVGPHDHCDYRGFGRHGDRGLYGADRERPDRTTRLRRVVDDRRGRRNDGYPPPRRCSGPRDRAA</sequence>
<dbReference type="Proteomes" id="UP000306985">
    <property type="component" value="Unassembled WGS sequence"/>
</dbReference>
<feature type="compositionally biased region" description="Basic and acidic residues" evidence="1">
    <location>
        <begin position="599"/>
        <end position="643"/>
    </location>
</feature>
<dbReference type="EMBL" id="SZZH01000003">
    <property type="protein sequence ID" value="TKV58369.1"/>
    <property type="molecule type" value="Genomic_DNA"/>
</dbReference>
<evidence type="ECO:0000313" key="3">
    <source>
        <dbReference type="Proteomes" id="UP000306985"/>
    </source>
</evidence>
<feature type="region of interest" description="Disordered" evidence="1">
    <location>
        <begin position="576"/>
        <end position="659"/>
    </location>
</feature>
<evidence type="ECO:0000256" key="1">
    <source>
        <dbReference type="SAM" id="MobiDB-lite"/>
    </source>
</evidence>
<organism evidence="2 3">
    <name type="scientific">Nakamurella flava</name>
    <dbReference type="NCBI Taxonomy" id="2576308"/>
    <lineage>
        <taxon>Bacteria</taxon>
        <taxon>Bacillati</taxon>
        <taxon>Actinomycetota</taxon>
        <taxon>Actinomycetes</taxon>
        <taxon>Nakamurellales</taxon>
        <taxon>Nakamurellaceae</taxon>
        <taxon>Nakamurella</taxon>
    </lineage>
</organism>
<dbReference type="RefSeq" id="WP_137450032.1">
    <property type="nucleotide sequence ID" value="NZ_SZZH01000003.1"/>
</dbReference>